<reference evidence="1 2" key="1">
    <citation type="submission" date="2020-02" db="EMBL/GenBank/DDBJ databases">
        <authorList>
            <person name="Ma Q."/>
            <person name="Huang Y."/>
            <person name="Song X."/>
            <person name="Pei D."/>
        </authorList>
    </citation>
    <scope>NUCLEOTIDE SEQUENCE [LARGE SCALE GENOMIC DNA]</scope>
    <source>
        <strain evidence="1">Sxm20200214</strain>
        <tissue evidence="1">Leaf</tissue>
    </source>
</reference>
<evidence type="ECO:0000313" key="1">
    <source>
        <dbReference type="EMBL" id="KAG2262416.1"/>
    </source>
</evidence>
<dbReference type="EMBL" id="JAAMPC010000014">
    <property type="protein sequence ID" value="KAG2262416.1"/>
    <property type="molecule type" value="Genomic_DNA"/>
</dbReference>
<dbReference type="AlphaFoldDB" id="A0A8X7U457"/>
<comment type="caution">
    <text evidence="1">The sequence shown here is derived from an EMBL/GenBank/DDBJ whole genome shotgun (WGS) entry which is preliminary data.</text>
</comment>
<proteinExistence type="predicted"/>
<keyword evidence="2" id="KW-1185">Reference proteome</keyword>
<dbReference type="OrthoDB" id="1109776at2759"/>
<name>A0A8X7U457_BRACI</name>
<sequence length="91" mass="10234">MERDEQPSPPLRIPNRIFAVDHEPVGVRVTPYHKPHAIRKILNALYPEEVNIIRGSPFGKLVEIIRGFVLSLQLKMVEAIPTLTEVVNGDG</sequence>
<gene>
    <name evidence="1" type="ORF">Bca52824_069495</name>
</gene>
<organism evidence="1 2">
    <name type="scientific">Brassica carinata</name>
    <name type="common">Ethiopian mustard</name>
    <name type="synonym">Abyssinian cabbage</name>
    <dbReference type="NCBI Taxonomy" id="52824"/>
    <lineage>
        <taxon>Eukaryota</taxon>
        <taxon>Viridiplantae</taxon>
        <taxon>Streptophyta</taxon>
        <taxon>Embryophyta</taxon>
        <taxon>Tracheophyta</taxon>
        <taxon>Spermatophyta</taxon>
        <taxon>Magnoliopsida</taxon>
        <taxon>eudicotyledons</taxon>
        <taxon>Gunneridae</taxon>
        <taxon>Pentapetalae</taxon>
        <taxon>rosids</taxon>
        <taxon>malvids</taxon>
        <taxon>Brassicales</taxon>
        <taxon>Brassicaceae</taxon>
        <taxon>Brassiceae</taxon>
        <taxon>Brassica</taxon>
    </lineage>
</organism>
<protein>
    <submittedName>
        <fullName evidence="1">Uncharacterized protein</fullName>
    </submittedName>
</protein>
<accession>A0A8X7U457</accession>
<evidence type="ECO:0000313" key="2">
    <source>
        <dbReference type="Proteomes" id="UP000886595"/>
    </source>
</evidence>
<dbReference type="Proteomes" id="UP000886595">
    <property type="component" value="Unassembled WGS sequence"/>
</dbReference>